<dbReference type="Proteomes" id="UP000199394">
    <property type="component" value="Unassembled WGS sequence"/>
</dbReference>
<feature type="transmembrane region" description="Helical" evidence="1">
    <location>
        <begin position="119"/>
        <end position="142"/>
    </location>
</feature>
<dbReference type="AlphaFoldDB" id="A0A1H4E065"/>
<dbReference type="RefSeq" id="WP_090309417.1">
    <property type="nucleotide sequence ID" value="NZ_FNRK01000030.1"/>
</dbReference>
<evidence type="ECO:0000313" key="2">
    <source>
        <dbReference type="EMBL" id="SEA78414.1"/>
    </source>
</evidence>
<reference evidence="2 3" key="1">
    <citation type="submission" date="2016-10" db="EMBL/GenBank/DDBJ databases">
        <authorList>
            <person name="de Groot N.N."/>
        </authorList>
    </citation>
    <scope>NUCLEOTIDE SEQUENCE [LARGE SCALE GENOMIC DNA]</scope>
    <source>
        <strain evidence="2 3">SR12</strain>
    </source>
</reference>
<proteinExistence type="predicted"/>
<feature type="transmembrane region" description="Helical" evidence="1">
    <location>
        <begin position="40"/>
        <end position="61"/>
    </location>
</feature>
<organism evidence="2 3">
    <name type="scientific">Eubacterium aggregans</name>
    <dbReference type="NCBI Taxonomy" id="81409"/>
    <lineage>
        <taxon>Bacteria</taxon>
        <taxon>Bacillati</taxon>
        <taxon>Bacillota</taxon>
        <taxon>Clostridia</taxon>
        <taxon>Eubacteriales</taxon>
        <taxon>Eubacteriaceae</taxon>
        <taxon>Eubacterium</taxon>
    </lineage>
</organism>
<evidence type="ECO:0000256" key="1">
    <source>
        <dbReference type="SAM" id="Phobius"/>
    </source>
</evidence>
<feature type="transmembrane region" description="Helical" evidence="1">
    <location>
        <begin position="82"/>
        <end position="107"/>
    </location>
</feature>
<evidence type="ECO:0008006" key="4">
    <source>
        <dbReference type="Google" id="ProtNLM"/>
    </source>
</evidence>
<dbReference type="Pfam" id="PF11391">
    <property type="entry name" value="DUF2798"/>
    <property type="match status" value="2"/>
</dbReference>
<feature type="transmembrane region" description="Helical" evidence="1">
    <location>
        <begin position="9"/>
        <end position="28"/>
    </location>
</feature>
<name>A0A1H4E065_9FIRM</name>
<keyword evidence="1" id="KW-1133">Transmembrane helix</keyword>
<evidence type="ECO:0000313" key="3">
    <source>
        <dbReference type="Proteomes" id="UP000199394"/>
    </source>
</evidence>
<dbReference type="STRING" id="81409.SAMN04515656_13011"/>
<dbReference type="OrthoDB" id="7062363at2"/>
<dbReference type="InterPro" id="IPR021529">
    <property type="entry name" value="DUF2798"/>
</dbReference>
<gene>
    <name evidence="2" type="ORF">SAMN04515656_13011</name>
</gene>
<keyword evidence="3" id="KW-1185">Reference proteome</keyword>
<keyword evidence="1" id="KW-0472">Membrane</keyword>
<sequence>MPKNKFQDAIFTLIMATLMVYAMVVYNVALNTGGVTNATFINALYELPIMVPIAFILKFFIVGKLAQKLAFSVMRPDDRPALITYAISICICAIMCPTMSLIATFLFKEPSLGTWIQTFGLNFPVALCWQLFYCGPLTRLIFRLIFKPAKMAVANK</sequence>
<keyword evidence="1" id="KW-0812">Transmembrane</keyword>
<protein>
    <recommendedName>
        <fullName evidence="4">DUF2798 domain-containing protein</fullName>
    </recommendedName>
</protein>
<dbReference type="EMBL" id="FNRK01000030">
    <property type="protein sequence ID" value="SEA78414.1"/>
    <property type="molecule type" value="Genomic_DNA"/>
</dbReference>
<accession>A0A1H4E065</accession>